<evidence type="ECO:0000313" key="5">
    <source>
        <dbReference type="EMBL" id="MCW3486189.1"/>
    </source>
</evidence>
<gene>
    <name evidence="5" type="ORF">OL497_19965</name>
</gene>
<evidence type="ECO:0000256" key="1">
    <source>
        <dbReference type="ARBA" id="ARBA00023015"/>
    </source>
</evidence>
<organism evidence="5 6">
    <name type="scientific">Chitinophaga nivalis</name>
    <dbReference type="NCBI Taxonomy" id="2991709"/>
    <lineage>
        <taxon>Bacteria</taxon>
        <taxon>Pseudomonadati</taxon>
        <taxon>Bacteroidota</taxon>
        <taxon>Chitinophagia</taxon>
        <taxon>Chitinophagales</taxon>
        <taxon>Chitinophagaceae</taxon>
        <taxon>Chitinophaga</taxon>
    </lineage>
</organism>
<dbReference type="Pfam" id="PF12833">
    <property type="entry name" value="HTH_18"/>
    <property type="match status" value="1"/>
</dbReference>
<dbReference type="PANTHER" id="PTHR47893:SF1">
    <property type="entry name" value="REGULATORY PROTEIN PCHR"/>
    <property type="match status" value="1"/>
</dbReference>
<dbReference type="PROSITE" id="PS01124">
    <property type="entry name" value="HTH_ARAC_FAMILY_2"/>
    <property type="match status" value="1"/>
</dbReference>
<evidence type="ECO:0000313" key="6">
    <source>
        <dbReference type="Proteomes" id="UP001207742"/>
    </source>
</evidence>
<sequence>MLKFSVKNKSLTATKQIPDHHKEKMIRSAQAEYFTYDNGQLLLQSFKKNNFNLYLIDHMCTEEQHLHINSSEPFGFMLCGLKSCTDFNNNLIGNFTIQKGCYNIYCLPELQLTAHFQPVEQRIIMIQLSKKYILSIKSILQHAKGFFTKITRFEATQLHNTPEKIEGEIGNILQQMLYFSNIFQGQQLDQYLNIKLTELMLQIFHLSNPELPVAPLRKKDLVRMQDMEAYMRDNLHENLTIDKLVRKFNLNHQKIYTDFKQVYKQNPMSYLRILRLEKACELVVNTTDSIEAIAEQLGYTRSSAFIYAFRERYGVAPACYRKKNNSCCLE</sequence>
<evidence type="ECO:0000256" key="2">
    <source>
        <dbReference type="ARBA" id="ARBA00023125"/>
    </source>
</evidence>
<accession>A0ABT3IR43</accession>
<dbReference type="SUPFAM" id="SSF46689">
    <property type="entry name" value="Homeodomain-like"/>
    <property type="match status" value="1"/>
</dbReference>
<dbReference type="InterPro" id="IPR009057">
    <property type="entry name" value="Homeodomain-like_sf"/>
</dbReference>
<dbReference type="Gene3D" id="1.10.10.60">
    <property type="entry name" value="Homeodomain-like"/>
    <property type="match status" value="1"/>
</dbReference>
<dbReference type="InterPro" id="IPR053142">
    <property type="entry name" value="PchR_regulatory_protein"/>
</dbReference>
<evidence type="ECO:0000256" key="3">
    <source>
        <dbReference type="ARBA" id="ARBA00023163"/>
    </source>
</evidence>
<keyword evidence="2" id="KW-0238">DNA-binding</keyword>
<comment type="caution">
    <text evidence="5">The sequence shown here is derived from an EMBL/GenBank/DDBJ whole genome shotgun (WGS) entry which is preliminary data.</text>
</comment>
<protein>
    <submittedName>
        <fullName evidence="5">AraC family transcriptional regulator</fullName>
    </submittedName>
</protein>
<dbReference type="Proteomes" id="UP001207742">
    <property type="component" value="Unassembled WGS sequence"/>
</dbReference>
<name>A0ABT3IR43_9BACT</name>
<keyword evidence="6" id="KW-1185">Reference proteome</keyword>
<dbReference type="EMBL" id="JAPDNS010000002">
    <property type="protein sequence ID" value="MCW3486189.1"/>
    <property type="molecule type" value="Genomic_DNA"/>
</dbReference>
<feature type="domain" description="HTH araC/xylS-type" evidence="4">
    <location>
        <begin position="225"/>
        <end position="323"/>
    </location>
</feature>
<dbReference type="RefSeq" id="WP_264733005.1">
    <property type="nucleotide sequence ID" value="NZ_JAPDNR010000001.1"/>
</dbReference>
<dbReference type="InterPro" id="IPR018062">
    <property type="entry name" value="HTH_AraC-typ_CS"/>
</dbReference>
<keyword evidence="1" id="KW-0805">Transcription regulation</keyword>
<proteinExistence type="predicted"/>
<dbReference type="SMART" id="SM00342">
    <property type="entry name" value="HTH_ARAC"/>
    <property type="match status" value="1"/>
</dbReference>
<reference evidence="5 6" key="1">
    <citation type="submission" date="2022-10" db="EMBL/GenBank/DDBJ databases">
        <title>Chitinophaga nivalis PC15 sp. nov., isolated from Pyeongchang county, South Korea.</title>
        <authorList>
            <person name="Trinh H.N."/>
        </authorList>
    </citation>
    <scope>NUCLEOTIDE SEQUENCE [LARGE SCALE GENOMIC DNA]</scope>
    <source>
        <strain evidence="5 6">PC14</strain>
    </source>
</reference>
<dbReference type="InterPro" id="IPR018060">
    <property type="entry name" value="HTH_AraC"/>
</dbReference>
<dbReference type="PROSITE" id="PS00041">
    <property type="entry name" value="HTH_ARAC_FAMILY_1"/>
    <property type="match status" value="1"/>
</dbReference>
<evidence type="ECO:0000259" key="4">
    <source>
        <dbReference type="PROSITE" id="PS01124"/>
    </source>
</evidence>
<keyword evidence="3" id="KW-0804">Transcription</keyword>
<dbReference type="PANTHER" id="PTHR47893">
    <property type="entry name" value="REGULATORY PROTEIN PCHR"/>
    <property type="match status" value="1"/>
</dbReference>